<accession>A0A0M2NGS2</accession>
<evidence type="ECO:0000313" key="2">
    <source>
        <dbReference type="Proteomes" id="UP000034076"/>
    </source>
</evidence>
<name>A0A0M2NGS2_9FIRM</name>
<gene>
    <name evidence="1" type="ORF">CHK_2214</name>
</gene>
<keyword evidence="2" id="KW-1185">Reference proteome</keyword>
<dbReference type="Proteomes" id="UP000034076">
    <property type="component" value="Unassembled WGS sequence"/>
</dbReference>
<reference evidence="1 2" key="1">
    <citation type="submission" date="2015-04" db="EMBL/GenBank/DDBJ databases">
        <title>Draft genome sequence of bacteremic isolate Catabacter hongkongensis type strain HKU16T.</title>
        <authorList>
            <person name="Lau S.K."/>
            <person name="Teng J.L."/>
            <person name="Huang Y."/>
            <person name="Curreem S.O."/>
            <person name="Tsui S.K."/>
            <person name="Woo P.C."/>
        </authorList>
    </citation>
    <scope>NUCLEOTIDE SEQUENCE [LARGE SCALE GENOMIC DNA]</scope>
    <source>
        <strain evidence="1 2">HKU16</strain>
    </source>
</reference>
<proteinExistence type="predicted"/>
<dbReference type="AlphaFoldDB" id="A0A0M2NGS2"/>
<protein>
    <submittedName>
        <fullName evidence="1">Uncharacterized protein</fullName>
    </submittedName>
</protein>
<organism evidence="1 2">
    <name type="scientific">Christensenella hongkongensis</name>
    <dbReference type="NCBI Taxonomy" id="270498"/>
    <lineage>
        <taxon>Bacteria</taxon>
        <taxon>Bacillati</taxon>
        <taxon>Bacillota</taxon>
        <taxon>Clostridia</taxon>
        <taxon>Christensenellales</taxon>
        <taxon>Christensenellaceae</taxon>
        <taxon>Christensenella</taxon>
    </lineage>
</organism>
<comment type="caution">
    <text evidence="1">The sequence shown here is derived from an EMBL/GenBank/DDBJ whole genome shotgun (WGS) entry which is preliminary data.</text>
</comment>
<dbReference type="STRING" id="270498.CHK_2214"/>
<sequence length="41" mass="4419">MLTAPKALLTWAVLPATGVGFQPQTQSFSGFKNDYTSQSTK</sequence>
<dbReference type="EMBL" id="LAYJ01000112">
    <property type="protein sequence ID" value="KKI50151.1"/>
    <property type="molecule type" value="Genomic_DNA"/>
</dbReference>
<evidence type="ECO:0000313" key="1">
    <source>
        <dbReference type="EMBL" id="KKI50151.1"/>
    </source>
</evidence>